<dbReference type="GO" id="GO:0000162">
    <property type="term" value="P:L-tryptophan biosynthetic process"/>
    <property type="evidence" value="ECO:0007669"/>
    <property type="project" value="TreeGrafter"/>
</dbReference>
<dbReference type="EMBL" id="NQVN01000028">
    <property type="protein sequence ID" value="PIO96664.1"/>
    <property type="molecule type" value="Genomic_DNA"/>
</dbReference>
<dbReference type="FunFam" id="3.40.50.880:FF:000003">
    <property type="entry name" value="Anthranilate synthase component II"/>
    <property type="match status" value="1"/>
</dbReference>
<sequence>MIVVLDNYDSFVGNVARYLAELGEEVTVLRNDAVDVAGLAALGAEALVISPGPCGPGEAGVSTEAIRAFSGRLPILGICLGHQCIGAAFEARIARAREPMHGRSSPVVHGGTGLFAGLPSPLRVGRYHSLAVDETEGVPLRVTARAESGDVMAIAHVEHPTFGVQFHPESVLTEGGYRLFANFLSNLPGREGRFAAAPLSPL</sequence>
<dbReference type="CDD" id="cd01743">
    <property type="entry name" value="GATase1_Anthranilate_Synthase"/>
    <property type="match status" value="1"/>
</dbReference>
<dbReference type="AlphaFoldDB" id="A0A2G9WPS3"/>
<dbReference type="GO" id="GO:0005829">
    <property type="term" value="C:cytosol"/>
    <property type="evidence" value="ECO:0007669"/>
    <property type="project" value="TreeGrafter"/>
</dbReference>
<dbReference type="GO" id="GO:0004049">
    <property type="term" value="F:anthranilate synthase activity"/>
    <property type="evidence" value="ECO:0007669"/>
    <property type="project" value="TreeGrafter"/>
</dbReference>
<dbReference type="OrthoDB" id="9803598at2"/>
<dbReference type="RefSeq" id="WP_100083101.1">
    <property type="nucleotide sequence ID" value="NZ_NQVN01000028.1"/>
</dbReference>
<dbReference type="InterPro" id="IPR029062">
    <property type="entry name" value="Class_I_gatase-like"/>
</dbReference>
<protein>
    <submittedName>
        <fullName evidence="3">Aminodeoxychorismate/anthranilate synthase component II</fullName>
    </submittedName>
</protein>
<dbReference type="Gene3D" id="3.40.50.880">
    <property type="match status" value="1"/>
</dbReference>
<comment type="caution">
    <text evidence="3">The sequence shown here is derived from an EMBL/GenBank/DDBJ whole genome shotgun (WGS) entry which is preliminary data.</text>
</comment>
<proteinExistence type="predicted"/>
<dbReference type="PRINTS" id="PR00096">
    <property type="entry name" value="GATASE"/>
</dbReference>
<accession>A0A2G9WPS3</accession>
<dbReference type="NCBIfam" id="TIGR00566">
    <property type="entry name" value="trpG_papA"/>
    <property type="match status" value="1"/>
</dbReference>
<dbReference type="PRINTS" id="PR00099">
    <property type="entry name" value="CPSGATASE"/>
</dbReference>
<organism evidence="3 4">
    <name type="scientific">Pleomorphomonas carboxyditropha</name>
    <dbReference type="NCBI Taxonomy" id="2023338"/>
    <lineage>
        <taxon>Bacteria</taxon>
        <taxon>Pseudomonadati</taxon>
        <taxon>Pseudomonadota</taxon>
        <taxon>Alphaproteobacteria</taxon>
        <taxon>Hyphomicrobiales</taxon>
        <taxon>Pleomorphomonadaceae</taxon>
        <taxon>Pleomorphomonas</taxon>
    </lineage>
</organism>
<evidence type="ECO:0000259" key="2">
    <source>
        <dbReference type="Pfam" id="PF00117"/>
    </source>
</evidence>
<reference evidence="3 4" key="1">
    <citation type="submission" date="2017-08" db="EMBL/GenBank/DDBJ databases">
        <title>Pleomorphomonas carboxidotrophicus sp. nov., a new mesophilic hydrogenogenic carboxidotroph.</title>
        <authorList>
            <person name="Esquivel-Elizondo S."/>
            <person name="Krajmalnik-Brown R."/>
            <person name="Maldonado J."/>
        </authorList>
    </citation>
    <scope>NUCLEOTIDE SEQUENCE [LARGE SCALE GENOMIC DNA]</scope>
    <source>
        <strain evidence="3 4">SVCO-16</strain>
    </source>
</reference>
<dbReference type="SUPFAM" id="SSF52317">
    <property type="entry name" value="Class I glutamine amidotransferase-like"/>
    <property type="match status" value="1"/>
</dbReference>
<dbReference type="InterPro" id="IPR050472">
    <property type="entry name" value="Anth_synth/Amidotransfase"/>
</dbReference>
<keyword evidence="4" id="KW-1185">Reference proteome</keyword>
<dbReference type="InterPro" id="IPR017926">
    <property type="entry name" value="GATASE"/>
</dbReference>
<dbReference type="PANTHER" id="PTHR43418">
    <property type="entry name" value="MULTIFUNCTIONAL TRYPTOPHAN BIOSYNTHESIS PROTEIN-RELATED"/>
    <property type="match status" value="1"/>
</dbReference>
<dbReference type="Pfam" id="PF00117">
    <property type="entry name" value="GATase"/>
    <property type="match status" value="1"/>
</dbReference>
<evidence type="ECO:0000256" key="1">
    <source>
        <dbReference type="ARBA" id="ARBA00022962"/>
    </source>
</evidence>
<keyword evidence="1" id="KW-0315">Glutamine amidotransferase</keyword>
<evidence type="ECO:0000313" key="4">
    <source>
        <dbReference type="Proteomes" id="UP000231070"/>
    </source>
</evidence>
<dbReference type="PRINTS" id="PR00097">
    <property type="entry name" value="ANTSNTHASEII"/>
</dbReference>
<evidence type="ECO:0000313" key="3">
    <source>
        <dbReference type="EMBL" id="PIO96664.1"/>
    </source>
</evidence>
<dbReference type="InterPro" id="IPR006221">
    <property type="entry name" value="TrpG/PapA_dom"/>
</dbReference>
<name>A0A2G9WPS3_9HYPH</name>
<feature type="domain" description="Glutamine amidotransferase" evidence="2">
    <location>
        <begin position="3"/>
        <end position="185"/>
    </location>
</feature>
<dbReference type="PANTHER" id="PTHR43418:SF4">
    <property type="entry name" value="MULTIFUNCTIONAL TRYPTOPHAN BIOSYNTHESIS PROTEIN"/>
    <property type="match status" value="1"/>
</dbReference>
<dbReference type="Proteomes" id="UP000231070">
    <property type="component" value="Unassembled WGS sequence"/>
</dbReference>
<gene>
    <name evidence="3" type="ORF">CJ014_24280</name>
</gene>
<dbReference type="PROSITE" id="PS51273">
    <property type="entry name" value="GATASE_TYPE_1"/>
    <property type="match status" value="1"/>
</dbReference>